<dbReference type="Pfam" id="PF13843">
    <property type="entry name" value="DDE_Tnp_1_7"/>
    <property type="match status" value="1"/>
</dbReference>
<feature type="compositionally biased region" description="Basic and acidic residues" evidence="1">
    <location>
        <begin position="1"/>
        <end position="14"/>
    </location>
</feature>
<protein>
    <submittedName>
        <fullName evidence="4">Uncharacterized protein LOC111351421</fullName>
    </submittedName>
</protein>
<dbReference type="Proteomes" id="UP000301870">
    <property type="component" value="Chromosome 13"/>
</dbReference>
<evidence type="ECO:0000256" key="1">
    <source>
        <dbReference type="SAM" id="MobiDB-lite"/>
    </source>
</evidence>
<sequence length="295" mass="33356">MAALRDHDIEKEFEMMLGLPDDPDDSEDGYEADDPDINLARVLEDEVPGLVPSTIPGASLDEDLENVSPNIEQFERLSEDSPRGVPNRRHRVLSSESSSSSESESQSETSDDDDNDDEWKKVIWSEESRPKAEDYDRVPLTAKISLPKPFVYFSILISDAVINQIVEQTNLYAAQKNNKNWEPVTCVDIRAFIGIIIIMGIHVLPSIDLYWSSDPLFRVNEVAEVLICKRFKKFLENLHLNDNTQTPSKSSPDYDKLYKVRPLLEMLNTASNNEAKTSTSQSIDEAMIRFKGISS</sequence>
<reference evidence="4" key="1">
    <citation type="submission" date="2025-08" db="UniProtKB">
        <authorList>
            <consortium name="RefSeq"/>
        </authorList>
    </citation>
    <scope>IDENTIFICATION</scope>
    <source>
        <strain evidence="4">Ishihara</strain>
        <tissue evidence="4">Whole body</tissue>
    </source>
</reference>
<evidence type="ECO:0000259" key="2">
    <source>
        <dbReference type="Pfam" id="PF13843"/>
    </source>
</evidence>
<feature type="domain" description="PiggyBac transposable element-derived protein" evidence="2">
    <location>
        <begin position="149"/>
        <end position="292"/>
    </location>
</feature>
<dbReference type="PANTHER" id="PTHR46599">
    <property type="entry name" value="PIGGYBAC TRANSPOSABLE ELEMENT-DERIVED PROTEIN 4"/>
    <property type="match status" value="1"/>
</dbReference>
<dbReference type="KEGG" id="sliu:111351421"/>
<keyword evidence="3" id="KW-1185">Reference proteome</keyword>
<dbReference type="RefSeq" id="XP_022819113.1">
    <property type="nucleotide sequence ID" value="XM_022963345.1"/>
</dbReference>
<gene>
    <name evidence="4" type="primary">LOC111351421</name>
</gene>
<organism evidence="3 4">
    <name type="scientific">Spodoptera litura</name>
    <name type="common">Asian cotton leafworm</name>
    <dbReference type="NCBI Taxonomy" id="69820"/>
    <lineage>
        <taxon>Eukaryota</taxon>
        <taxon>Metazoa</taxon>
        <taxon>Ecdysozoa</taxon>
        <taxon>Arthropoda</taxon>
        <taxon>Hexapoda</taxon>
        <taxon>Insecta</taxon>
        <taxon>Pterygota</taxon>
        <taxon>Neoptera</taxon>
        <taxon>Endopterygota</taxon>
        <taxon>Lepidoptera</taxon>
        <taxon>Glossata</taxon>
        <taxon>Ditrysia</taxon>
        <taxon>Noctuoidea</taxon>
        <taxon>Noctuidae</taxon>
        <taxon>Amphipyrinae</taxon>
        <taxon>Spodoptera</taxon>
    </lineage>
</organism>
<evidence type="ECO:0000313" key="4">
    <source>
        <dbReference type="RefSeq" id="XP_022819113.1"/>
    </source>
</evidence>
<feature type="compositionally biased region" description="Acidic residues" evidence="1">
    <location>
        <begin position="21"/>
        <end position="36"/>
    </location>
</feature>
<dbReference type="InterPro" id="IPR029526">
    <property type="entry name" value="PGBD"/>
</dbReference>
<dbReference type="PANTHER" id="PTHR46599:SF3">
    <property type="entry name" value="PIGGYBAC TRANSPOSABLE ELEMENT-DERIVED PROTEIN 4"/>
    <property type="match status" value="1"/>
</dbReference>
<dbReference type="AlphaFoldDB" id="A0A9J7DXH3"/>
<evidence type="ECO:0000313" key="3">
    <source>
        <dbReference type="Proteomes" id="UP000301870"/>
    </source>
</evidence>
<dbReference type="GeneID" id="111351421"/>
<dbReference type="OrthoDB" id="118105at2759"/>
<name>A0A9J7DXH3_SPOLT</name>
<feature type="compositionally biased region" description="Low complexity" evidence="1">
    <location>
        <begin position="94"/>
        <end position="108"/>
    </location>
</feature>
<proteinExistence type="predicted"/>
<feature type="region of interest" description="Disordered" evidence="1">
    <location>
        <begin position="1"/>
        <end position="118"/>
    </location>
</feature>
<feature type="compositionally biased region" description="Basic and acidic residues" evidence="1">
    <location>
        <begin position="73"/>
        <end position="82"/>
    </location>
</feature>
<accession>A0A9J7DXH3</accession>